<organism evidence="2 3">
    <name type="scientific">Hymenoscyphus albidus</name>
    <dbReference type="NCBI Taxonomy" id="595503"/>
    <lineage>
        <taxon>Eukaryota</taxon>
        <taxon>Fungi</taxon>
        <taxon>Dikarya</taxon>
        <taxon>Ascomycota</taxon>
        <taxon>Pezizomycotina</taxon>
        <taxon>Leotiomycetes</taxon>
        <taxon>Helotiales</taxon>
        <taxon>Helotiaceae</taxon>
        <taxon>Hymenoscyphus</taxon>
    </lineage>
</organism>
<feature type="region of interest" description="Disordered" evidence="1">
    <location>
        <begin position="124"/>
        <end position="174"/>
    </location>
</feature>
<dbReference type="EMBL" id="CAJVRM010000366">
    <property type="protein sequence ID" value="CAG8980209.1"/>
    <property type="molecule type" value="Genomic_DNA"/>
</dbReference>
<evidence type="ECO:0008006" key="4">
    <source>
        <dbReference type="Google" id="ProtNLM"/>
    </source>
</evidence>
<dbReference type="Proteomes" id="UP000701801">
    <property type="component" value="Unassembled WGS sequence"/>
</dbReference>
<name>A0A9N9LS05_9HELO</name>
<evidence type="ECO:0000256" key="1">
    <source>
        <dbReference type="SAM" id="MobiDB-lite"/>
    </source>
</evidence>
<evidence type="ECO:0000313" key="2">
    <source>
        <dbReference type="EMBL" id="CAG8980209.1"/>
    </source>
</evidence>
<dbReference type="Gene3D" id="2.40.70.10">
    <property type="entry name" value="Acid Proteases"/>
    <property type="match status" value="1"/>
</dbReference>
<proteinExistence type="predicted"/>
<dbReference type="InterPro" id="IPR021109">
    <property type="entry name" value="Peptidase_aspartic_dom_sf"/>
</dbReference>
<evidence type="ECO:0000313" key="3">
    <source>
        <dbReference type="Proteomes" id="UP000701801"/>
    </source>
</evidence>
<feature type="region of interest" description="Disordered" evidence="1">
    <location>
        <begin position="181"/>
        <end position="200"/>
    </location>
</feature>
<dbReference type="OrthoDB" id="5369841at2759"/>
<feature type="compositionally biased region" description="Basic and acidic residues" evidence="1">
    <location>
        <begin position="147"/>
        <end position="160"/>
    </location>
</feature>
<keyword evidence="3" id="KW-1185">Reference proteome</keyword>
<feature type="compositionally biased region" description="Low complexity" evidence="1">
    <location>
        <begin position="529"/>
        <end position="552"/>
    </location>
</feature>
<protein>
    <recommendedName>
        <fullName evidence="4">Ubiquitin carboxyl-terminal hydrolase 19</fullName>
    </recommendedName>
</protein>
<feature type="compositionally biased region" description="Basic and acidic residues" evidence="1">
    <location>
        <begin position="581"/>
        <end position="593"/>
    </location>
</feature>
<gene>
    <name evidence="2" type="ORF">HYALB_00012831</name>
</gene>
<accession>A0A9N9LS05</accession>
<feature type="compositionally biased region" description="Polar residues" evidence="1">
    <location>
        <begin position="430"/>
        <end position="467"/>
    </location>
</feature>
<feature type="region of interest" description="Disordered" evidence="1">
    <location>
        <begin position="52"/>
        <end position="73"/>
    </location>
</feature>
<feature type="compositionally biased region" description="Low complexity" evidence="1">
    <location>
        <begin position="415"/>
        <end position="427"/>
    </location>
</feature>
<sequence>MDSQFTPTREDLYHVQMDVKHVQAVQINHAERLLRLEKRQADDAALKSVWGNGSPFPSVLSGTPQQGPVQHHPTDVFDDFDDEQSHNLLGSLQLEAEEEPVRRGASRANSVRFDVSALQGSNWNVGSRNSGDFGPVRPSSGIGSHPMTERSLSHKSDGRHSSAGHSVHSMHSGRNSSLGLDTNFIIGGQDDDSPLDTPDPPPGLFVLGSVPSIIRCWLTTNFSHNALLYADICSGSQKSVLDYSLVKELGLTEQIEKTSAGHHIRLPVYLPEAVITQPTSRSNSPAPQLPTLSADFEIVGLNQRNTPERKQGIRIILGSDILRVHNADIFFSQNLMTLYGDDRSKLSVPFVRPEDDNLFKNLCTSNIPPEKNELKATAAPFTPVVTKIKIGATETAVPKSVSPVRQEVVKAKQADQAAAANSAQPESPFTPVSMSESSTLDRVTGASENTSTVPNHSGLEKSQNAEQTHGADGSSPVAPPESNRRDSSVGIWGSWRHGTVNGGETGREAESTSGYQRAARGGRSMKVLKPSSKSVSSIAVPSSRSVSSAARPGAAYDTPPAPRSAVEMRRKSQVENPPLKWESKRTSSEEHKPGGVGRTVVASIPRNENPVGGASAFSWMKAASKKATTTAE</sequence>
<dbReference type="AlphaFoldDB" id="A0A9N9LS05"/>
<comment type="caution">
    <text evidence="2">The sequence shown here is derived from an EMBL/GenBank/DDBJ whole genome shotgun (WGS) entry which is preliminary data.</text>
</comment>
<feature type="region of interest" description="Disordered" evidence="1">
    <location>
        <begin position="415"/>
        <end position="614"/>
    </location>
</feature>
<reference evidence="2" key="1">
    <citation type="submission" date="2021-07" db="EMBL/GenBank/DDBJ databases">
        <authorList>
            <person name="Durling M."/>
        </authorList>
    </citation>
    <scope>NUCLEOTIDE SEQUENCE</scope>
</reference>